<feature type="chain" id="PRO_5012240061" evidence="1">
    <location>
        <begin position="16"/>
        <end position="76"/>
    </location>
</feature>
<keyword evidence="1" id="KW-0732">Signal</keyword>
<organism evidence="2">
    <name type="scientific">Panstrongylus lignarius</name>
    <dbReference type="NCBI Taxonomy" id="156445"/>
    <lineage>
        <taxon>Eukaryota</taxon>
        <taxon>Metazoa</taxon>
        <taxon>Ecdysozoa</taxon>
        <taxon>Arthropoda</taxon>
        <taxon>Hexapoda</taxon>
        <taxon>Insecta</taxon>
        <taxon>Pterygota</taxon>
        <taxon>Neoptera</taxon>
        <taxon>Paraneoptera</taxon>
        <taxon>Hemiptera</taxon>
        <taxon>Heteroptera</taxon>
        <taxon>Panheteroptera</taxon>
        <taxon>Cimicomorpha</taxon>
        <taxon>Reduviidae</taxon>
        <taxon>Triatominae</taxon>
        <taxon>Panstrongylus</taxon>
    </lineage>
</organism>
<feature type="signal peptide" evidence="1">
    <location>
        <begin position="1"/>
        <end position="15"/>
    </location>
</feature>
<proteinExistence type="predicted"/>
<name>A0A224Y3R9_9HEMI</name>
<evidence type="ECO:0000256" key="1">
    <source>
        <dbReference type="SAM" id="SignalP"/>
    </source>
</evidence>
<evidence type="ECO:0000313" key="2">
    <source>
        <dbReference type="EMBL" id="JAW15800.1"/>
    </source>
</evidence>
<dbReference type="AlphaFoldDB" id="A0A224Y3R9"/>
<reference evidence="2" key="1">
    <citation type="journal article" date="2018" name="PLoS Negl. Trop. Dis.">
        <title>An insight into the salivary gland and fat body transcriptome of Panstrongylus lignarius (Hemiptera: Heteroptera), the main vector of Chagas disease in Peru.</title>
        <authorList>
            <person name="Nevoa J.C."/>
            <person name="Mendes M.T."/>
            <person name="da Silva M.V."/>
            <person name="Soares S.C."/>
            <person name="Oliveira C.J.F."/>
            <person name="Ribeiro J.M.C."/>
        </authorList>
    </citation>
    <scope>NUCLEOTIDE SEQUENCE</scope>
</reference>
<protein>
    <submittedName>
        <fullName evidence="2">Putative secreted protein</fullName>
    </submittedName>
</protein>
<sequence length="76" mass="8492">MCVSVVCVCVSVCVCVNSIAQKRKVAESSNLIFRLCITMGSDTNLTVKIHQPEVPLYFMFFSVFCDFLENGSNDFL</sequence>
<dbReference type="EMBL" id="GFTR01000626">
    <property type="protein sequence ID" value="JAW15800.1"/>
    <property type="molecule type" value="Transcribed_RNA"/>
</dbReference>
<accession>A0A224Y3R9</accession>